<accession>A0A382LHX3</accession>
<dbReference type="EMBL" id="UINC01086726">
    <property type="protein sequence ID" value="SVC35445.1"/>
    <property type="molecule type" value="Genomic_DNA"/>
</dbReference>
<dbReference type="AlphaFoldDB" id="A0A382LHX3"/>
<gene>
    <name evidence="1" type="ORF">METZ01_LOCUS288299</name>
</gene>
<feature type="non-terminal residue" evidence="1">
    <location>
        <position position="1"/>
    </location>
</feature>
<evidence type="ECO:0008006" key="2">
    <source>
        <dbReference type="Google" id="ProtNLM"/>
    </source>
</evidence>
<feature type="non-terminal residue" evidence="1">
    <location>
        <position position="401"/>
    </location>
</feature>
<protein>
    <recommendedName>
        <fullName evidence="2">VCBS repeat-containing protein</fullName>
    </recommendedName>
</protein>
<sequence length="401" mass="45168">IEKDENGVIILVPNYDLGLPASGLLIWHIDEEIINIGINDYRINSDRILKGIDLEEADGAQDIGYPSIFLFQDPSGGYFGDVWFDGNPEYKRLNNGFELPEFGPNTYPNTHSNSGTASYIRIFDISEPGNTMSFSVSNSHQLDGFPDFSAHFQLIHQLGTKKNIIGGIDSVWWAPISDPFNRTVFHIKGNPDNSFFFSLTGLNENGIEYLNIIEHSDDSTIWNKFDMIADSLNYFPIEQIILDSIKFIVGGDISQEYDILGIDAYNNLLNTAKVINEVDTTLFRIDENTLIVFQGNSIEMTKEFEYSLIKLIAIDLDLDGRGEAIVLNENGTLYALDKNLNYFAGFPVQDTFNGNLFAHDILGDSHPEIIVENQDKENFSILNWKGQPVLIFPLSTPERIK</sequence>
<proteinExistence type="predicted"/>
<organism evidence="1">
    <name type="scientific">marine metagenome</name>
    <dbReference type="NCBI Taxonomy" id="408172"/>
    <lineage>
        <taxon>unclassified sequences</taxon>
        <taxon>metagenomes</taxon>
        <taxon>ecological metagenomes</taxon>
    </lineage>
</organism>
<reference evidence="1" key="1">
    <citation type="submission" date="2018-05" db="EMBL/GenBank/DDBJ databases">
        <authorList>
            <person name="Lanie J.A."/>
            <person name="Ng W.-L."/>
            <person name="Kazmierczak K.M."/>
            <person name="Andrzejewski T.M."/>
            <person name="Davidsen T.M."/>
            <person name="Wayne K.J."/>
            <person name="Tettelin H."/>
            <person name="Glass J.I."/>
            <person name="Rusch D."/>
            <person name="Podicherti R."/>
            <person name="Tsui H.-C.T."/>
            <person name="Winkler M.E."/>
        </authorList>
    </citation>
    <scope>NUCLEOTIDE SEQUENCE</scope>
</reference>
<evidence type="ECO:0000313" key="1">
    <source>
        <dbReference type="EMBL" id="SVC35445.1"/>
    </source>
</evidence>
<name>A0A382LHX3_9ZZZZ</name>